<dbReference type="SMART" id="SM00089">
    <property type="entry name" value="PKD"/>
    <property type="match status" value="2"/>
</dbReference>
<proteinExistence type="predicted"/>
<dbReference type="SUPFAM" id="SSF49899">
    <property type="entry name" value="Concanavalin A-like lectins/glucanases"/>
    <property type="match status" value="1"/>
</dbReference>
<dbReference type="InterPro" id="IPR013783">
    <property type="entry name" value="Ig-like_fold"/>
</dbReference>
<dbReference type="RefSeq" id="WP_151166805.1">
    <property type="nucleotide sequence ID" value="NZ_WACR01000003.1"/>
</dbReference>
<dbReference type="NCBIfam" id="TIGR04183">
    <property type="entry name" value="Por_Secre_tail"/>
    <property type="match status" value="1"/>
</dbReference>
<name>A0A6N6M625_9FLAO</name>
<sequence>MKRKPRHPNTKRILGLSKLLFLMGIFQIGSLAVNAQNPITIGTGTMTTSNVPITGNGNYTSYSQHIYHASDITSGGGQAGQLTKIAFKFISGDISTCNDWTIYVGHTTKTNFTSTNDWVTINNLTQTFSGTLSQPGNNTWQEIEFDTPFQWNGTDNIVIAIDQNNGAYTSSWTNPPKWEFTGGGNNRSIYFGAGWSDPNTDPASPPTADATHDFPNIQMTILTACTGTPTAGTITGSDSVCVGNKTTLGLQNSSLSSNFNLSLMWEMNDGSGWTQFDTTETIETDDITVDTEFRCIMTCDNSGLTDTADFFINAVPLPDASVSPSSYALCSGSSVPLNASVSSGAASFDWSPSNGLSGTSGPSVTATPTSSTTYSITATDSTTGCVSVVTSKVSPITDLRVSTGVTPAQICSANNPITIDVTDAPSGLSGSGSWEYQWYDTAGTVLQSWSPISNYSFTPSVNGRYNFKVQLRSTACPNDTMVNLSSANVTVGAGAMIDTTDIDCYNPLGAFDLFDIYGQAGVDTVFTIDFANDNSGLTTMYGDATIENNKLALTPSVTGISGGAFIENPAGTEVSKGFVLAFDMTVDQPIDNYGTGGADGMAYSFGDDVAQSSSPNGTGSKLRISFDAADNSSTNGNVKGIYLAYGWSSTNAFGPNTNEVLAYSSNTSLWKGKAEIPTKIEVNAQGQVTLEVDGTVVFDNIQLPASYIDADKSDWTHSFNAATGGDAERHAISDLSMISSKLVYGITDASSTNPPANWQESTHFSDLNVGEYNIWIANPDNHSCASNLGTFGIRNLFPIVDLGNDTTICPGESLTLNAGNPDATYLWSPSNSTSQSITVSDEGTYFVSVTDTAGCTSMTSIEISHATAPSGDNIFTSGAGYDYSFFVVNPTEVGTYDWYYGDGDSTLNGGSSINHTYQDTGSYDVTVILGDKYGCGSTDTITKSIFIERPAGIFGKGESQVSVYPNPVKENLNLRFPSNNNIQRITITSVNGQEVYNKPVVGSGQMTINVSEFNSGVYFLSLFTENGSDQRKIIITP</sequence>
<reference evidence="3 4" key="1">
    <citation type="submission" date="2019-09" db="EMBL/GenBank/DDBJ databases">
        <title>Genomes of Cryomorphaceae.</title>
        <authorList>
            <person name="Bowman J.P."/>
        </authorList>
    </citation>
    <scope>NUCLEOTIDE SEQUENCE [LARGE SCALE GENOMIC DNA]</scope>
    <source>
        <strain evidence="3 4">KCTC 52047</strain>
    </source>
</reference>
<evidence type="ECO:0000313" key="4">
    <source>
        <dbReference type="Proteomes" id="UP000435357"/>
    </source>
</evidence>
<accession>A0A6N6M625</accession>
<evidence type="ECO:0000259" key="2">
    <source>
        <dbReference type="PROSITE" id="PS50093"/>
    </source>
</evidence>
<dbReference type="PROSITE" id="PS50093">
    <property type="entry name" value="PKD"/>
    <property type="match status" value="1"/>
</dbReference>
<comment type="caution">
    <text evidence="3">The sequence shown here is derived from an EMBL/GenBank/DDBJ whole genome shotgun (WGS) entry which is preliminary data.</text>
</comment>
<dbReference type="InterPro" id="IPR000601">
    <property type="entry name" value="PKD_dom"/>
</dbReference>
<keyword evidence="1" id="KW-0732">Signal</keyword>
<dbReference type="InterPro" id="IPR026444">
    <property type="entry name" value="Secre_tail"/>
</dbReference>
<dbReference type="Gene3D" id="2.60.120.200">
    <property type="match status" value="1"/>
</dbReference>
<evidence type="ECO:0000313" key="3">
    <source>
        <dbReference type="EMBL" id="KAB1065161.1"/>
    </source>
</evidence>
<dbReference type="OrthoDB" id="869215at2"/>
<dbReference type="SUPFAM" id="SSF49299">
    <property type="entry name" value="PKD domain"/>
    <property type="match status" value="1"/>
</dbReference>
<dbReference type="AlphaFoldDB" id="A0A6N6M625"/>
<dbReference type="Pfam" id="PF18962">
    <property type="entry name" value="Por_Secre_tail"/>
    <property type="match status" value="1"/>
</dbReference>
<feature type="domain" description="PKD" evidence="2">
    <location>
        <begin position="895"/>
        <end position="945"/>
    </location>
</feature>
<organism evidence="3 4">
    <name type="scientific">Salibacter halophilus</name>
    <dbReference type="NCBI Taxonomy" id="1803916"/>
    <lineage>
        <taxon>Bacteria</taxon>
        <taxon>Pseudomonadati</taxon>
        <taxon>Bacteroidota</taxon>
        <taxon>Flavobacteriia</taxon>
        <taxon>Flavobacteriales</taxon>
        <taxon>Salibacteraceae</taxon>
        <taxon>Salibacter</taxon>
    </lineage>
</organism>
<protein>
    <submittedName>
        <fullName evidence="3">T9SS type A sorting domain-containing protein</fullName>
    </submittedName>
</protein>
<dbReference type="EMBL" id="WACR01000003">
    <property type="protein sequence ID" value="KAB1065161.1"/>
    <property type="molecule type" value="Genomic_DNA"/>
</dbReference>
<keyword evidence="4" id="KW-1185">Reference proteome</keyword>
<dbReference type="InterPro" id="IPR022409">
    <property type="entry name" value="PKD/Chitinase_dom"/>
</dbReference>
<dbReference type="InterPro" id="IPR013320">
    <property type="entry name" value="ConA-like_dom_sf"/>
</dbReference>
<dbReference type="GO" id="GO:0005975">
    <property type="term" value="P:carbohydrate metabolic process"/>
    <property type="evidence" value="ECO:0007669"/>
    <property type="project" value="UniProtKB-ARBA"/>
</dbReference>
<dbReference type="CDD" id="cd00146">
    <property type="entry name" value="PKD"/>
    <property type="match status" value="1"/>
</dbReference>
<evidence type="ECO:0000256" key="1">
    <source>
        <dbReference type="ARBA" id="ARBA00022729"/>
    </source>
</evidence>
<dbReference type="Pfam" id="PF18911">
    <property type="entry name" value="PKD_4"/>
    <property type="match status" value="1"/>
</dbReference>
<gene>
    <name evidence="3" type="ORF">F3059_04200</name>
</gene>
<dbReference type="GO" id="GO:0004553">
    <property type="term" value="F:hydrolase activity, hydrolyzing O-glycosyl compounds"/>
    <property type="evidence" value="ECO:0007669"/>
    <property type="project" value="UniProtKB-ARBA"/>
</dbReference>
<dbReference type="Proteomes" id="UP000435357">
    <property type="component" value="Unassembled WGS sequence"/>
</dbReference>
<dbReference type="Gene3D" id="2.60.40.10">
    <property type="entry name" value="Immunoglobulins"/>
    <property type="match status" value="2"/>
</dbReference>
<dbReference type="InterPro" id="IPR035986">
    <property type="entry name" value="PKD_dom_sf"/>
</dbReference>